<dbReference type="InterPro" id="IPR011010">
    <property type="entry name" value="DNA_brk_join_enz"/>
</dbReference>
<gene>
    <name evidence="3" type="ORF">XBP1_1050017</name>
</gene>
<dbReference type="EMBL" id="CBSW010000008">
    <property type="protein sequence ID" value="CDG95126.1"/>
    <property type="molecule type" value="Genomic_DNA"/>
</dbReference>
<protein>
    <recommendedName>
        <fullName evidence="2">Tyr recombinase domain-containing protein</fullName>
    </recommendedName>
</protein>
<dbReference type="GO" id="GO:0006310">
    <property type="term" value="P:DNA recombination"/>
    <property type="evidence" value="ECO:0007669"/>
    <property type="project" value="UniProtKB-KW"/>
</dbReference>
<reference evidence="3" key="1">
    <citation type="submission" date="2013-07" db="EMBL/GenBank/DDBJ databases">
        <title>Sub-species coevolution in mutualistic symbiosis.</title>
        <authorList>
            <person name="Murfin K."/>
            <person name="Klassen J."/>
            <person name="Lee M."/>
            <person name="Forst S."/>
            <person name="Stock P."/>
            <person name="Goodrich-Blair H."/>
        </authorList>
    </citation>
    <scope>NUCLEOTIDE SEQUENCE [LARGE SCALE GENOMIC DNA]</scope>
    <source>
        <strain evidence="3">Puntauvense</strain>
    </source>
</reference>
<dbReference type="Proteomes" id="UP000028511">
    <property type="component" value="Unassembled WGS sequence"/>
</dbReference>
<dbReference type="HOGENOM" id="CLU_1758123_0_0_6"/>
<feature type="domain" description="Tyr recombinase" evidence="2">
    <location>
        <begin position="4"/>
        <end position="148"/>
    </location>
</feature>
<dbReference type="InterPro" id="IPR002104">
    <property type="entry name" value="Integrase_catalytic"/>
</dbReference>
<dbReference type="Gene3D" id="1.10.443.10">
    <property type="entry name" value="Intergrase catalytic core"/>
    <property type="match status" value="1"/>
</dbReference>
<accession>A0A077MZD2</accession>
<comment type="caution">
    <text evidence="3">The sequence shown here is derived from an EMBL/GenBank/DDBJ whole genome shotgun (WGS) entry which is preliminary data.</text>
</comment>
<keyword evidence="1" id="KW-0233">DNA recombination</keyword>
<dbReference type="GO" id="GO:0015074">
    <property type="term" value="P:DNA integration"/>
    <property type="evidence" value="ECO:0007669"/>
    <property type="project" value="InterPro"/>
</dbReference>
<sequence>MFFAIEIILGTEKENCKYKTRPFNYHCKCEGYALQARYAAIIALLHYLGIRRGELLNLRVDDIDFIANEVRIVRRADSSVDSRVYQPLVKTEERILPISDRLAEILCEYVTGLRSAFPRARKHPYLFVTHKQGPCMMQYPIRTFSCLY</sequence>
<dbReference type="AlphaFoldDB" id="A0A077MZD2"/>
<proteinExistence type="predicted"/>
<evidence type="ECO:0000259" key="2">
    <source>
        <dbReference type="PROSITE" id="PS51898"/>
    </source>
</evidence>
<organism evidence="3">
    <name type="scientific">Xenorhabdus bovienii str. puntauvense</name>
    <dbReference type="NCBI Taxonomy" id="1398201"/>
    <lineage>
        <taxon>Bacteria</taxon>
        <taxon>Pseudomonadati</taxon>
        <taxon>Pseudomonadota</taxon>
        <taxon>Gammaproteobacteria</taxon>
        <taxon>Enterobacterales</taxon>
        <taxon>Morganellaceae</taxon>
        <taxon>Xenorhabdus</taxon>
    </lineage>
</organism>
<dbReference type="Pfam" id="PF00589">
    <property type="entry name" value="Phage_integrase"/>
    <property type="match status" value="1"/>
</dbReference>
<dbReference type="PROSITE" id="PS51898">
    <property type="entry name" value="TYR_RECOMBINASE"/>
    <property type="match status" value="1"/>
</dbReference>
<dbReference type="CDD" id="cd00397">
    <property type="entry name" value="DNA_BRE_C"/>
    <property type="match status" value="1"/>
</dbReference>
<dbReference type="GO" id="GO:0003677">
    <property type="term" value="F:DNA binding"/>
    <property type="evidence" value="ECO:0007669"/>
    <property type="project" value="InterPro"/>
</dbReference>
<evidence type="ECO:0000313" key="3">
    <source>
        <dbReference type="EMBL" id="CDG95126.1"/>
    </source>
</evidence>
<evidence type="ECO:0000256" key="1">
    <source>
        <dbReference type="ARBA" id="ARBA00023172"/>
    </source>
</evidence>
<dbReference type="InterPro" id="IPR013762">
    <property type="entry name" value="Integrase-like_cat_sf"/>
</dbReference>
<dbReference type="SUPFAM" id="SSF56349">
    <property type="entry name" value="DNA breaking-rejoining enzymes"/>
    <property type="match status" value="1"/>
</dbReference>
<name>A0A077MZD2_XENBV</name>